<comment type="caution">
    <text evidence="1">The sequence shown here is derived from an EMBL/GenBank/DDBJ whole genome shotgun (WGS) entry which is preliminary data.</text>
</comment>
<proteinExistence type="predicted"/>
<reference evidence="1 2" key="1">
    <citation type="submission" date="2015-07" db="EMBL/GenBank/DDBJ databases">
        <title>Comparative genomics of the Sigatoka disease complex on banana suggests a link between parallel evolutionary changes in Pseudocercospora fijiensis and Pseudocercospora eumusae and increased virulence on the banana host.</title>
        <authorList>
            <person name="Chang T.-C."/>
            <person name="Salvucci A."/>
            <person name="Crous P.W."/>
            <person name="Stergiopoulos I."/>
        </authorList>
    </citation>
    <scope>NUCLEOTIDE SEQUENCE [LARGE SCALE GENOMIC DNA]</scope>
    <source>
        <strain evidence="1 2">CBS 114824</strain>
    </source>
</reference>
<accession>A0A139HRA0</accession>
<organism evidence="1 2">
    <name type="scientific">Pseudocercospora eumusae</name>
    <dbReference type="NCBI Taxonomy" id="321146"/>
    <lineage>
        <taxon>Eukaryota</taxon>
        <taxon>Fungi</taxon>
        <taxon>Dikarya</taxon>
        <taxon>Ascomycota</taxon>
        <taxon>Pezizomycotina</taxon>
        <taxon>Dothideomycetes</taxon>
        <taxon>Dothideomycetidae</taxon>
        <taxon>Mycosphaerellales</taxon>
        <taxon>Mycosphaerellaceae</taxon>
        <taxon>Pseudocercospora</taxon>
    </lineage>
</organism>
<sequence length="264" mass="27885">MDTFKADVEKWMITDKACKTIIRLSREAAETFEDVVVSNANVALLSGDKFDSSAWDASALNRIGISGEDAIPDLHLASSDGCSLSTATIDAAVDAFRAGLDSVPGKFYIYEQECDYKCTSIIPEYKIESLSCSIGRSSWPKDAGTSGAATAHNLTFGFAALSKCNESNSDGLGRLFIATGTVVATSNANLNSTAELASNVTAWVCQQRNTLAGIPVTTDPTGALLATKTNGSEIVIHDDPITDHDMLLMFHGSLLDSSNALGTI</sequence>
<gene>
    <name evidence="1" type="ORF">AC578_10354</name>
</gene>
<protein>
    <submittedName>
        <fullName evidence="1">Uncharacterized protein</fullName>
    </submittedName>
</protein>
<keyword evidence="2" id="KW-1185">Reference proteome</keyword>
<dbReference type="AlphaFoldDB" id="A0A139HRA0"/>
<name>A0A139HRA0_9PEZI</name>
<evidence type="ECO:0000313" key="1">
    <source>
        <dbReference type="EMBL" id="KXT05001.1"/>
    </source>
</evidence>
<dbReference type="Proteomes" id="UP000070133">
    <property type="component" value="Unassembled WGS sequence"/>
</dbReference>
<dbReference type="EMBL" id="LFZN01000016">
    <property type="protein sequence ID" value="KXT05001.1"/>
    <property type="molecule type" value="Genomic_DNA"/>
</dbReference>
<evidence type="ECO:0000313" key="2">
    <source>
        <dbReference type="Proteomes" id="UP000070133"/>
    </source>
</evidence>